<dbReference type="RefSeq" id="WP_133283559.1">
    <property type="nucleotide sequence ID" value="NZ_SMSI01000001.1"/>
</dbReference>
<gene>
    <name evidence="8" type="primary">rfbC</name>
    <name evidence="8" type="ORF">E2A64_06410</name>
</gene>
<dbReference type="EMBL" id="SMSI01000001">
    <property type="protein sequence ID" value="TDH38725.1"/>
    <property type="molecule type" value="Genomic_DNA"/>
</dbReference>
<dbReference type="Pfam" id="PF00908">
    <property type="entry name" value="dTDP_sugar_isom"/>
    <property type="match status" value="1"/>
</dbReference>
<keyword evidence="9" id="KW-1185">Reference proteome</keyword>
<comment type="pathway">
    <text evidence="7">Carbohydrate biosynthesis; dTDP-L-rhamnose biosynthesis.</text>
</comment>
<evidence type="ECO:0000256" key="2">
    <source>
        <dbReference type="ARBA" id="ARBA00001997"/>
    </source>
</evidence>
<dbReference type="InterPro" id="IPR000888">
    <property type="entry name" value="RmlC-like"/>
</dbReference>
<organism evidence="8 9">
    <name type="scientific">Pseudohoeflea suaedae</name>
    <dbReference type="NCBI Taxonomy" id="877384"/>
    <lineage>
        <taxon>Bacteria</taxon>
        <taxon>Pseudomonadati</taxon>
        <taxon>Pseudomonadota</taxon>
        <taxon>Alphaproteobacteria</taxon>
        <taxon>Hyphomicrobiales</taxon>
        <taxon>Rhizobiaceae</taxon>
        <taxon>Pseudohoeflea</taxon>
    </lineage>
</organism>
<comment type="subunit">
    <text evidence="7">Homodimer.</text>
</comment>
<feature type="active site" description="Proton donor" evidence="5">
    <location>
        <position position="133"/>
    </location>
</feature>
<sequence>MPEFKNLGLDGVVEVVPDRFGDDRGFFSETYNARLWKEGGIAVDFVQDNFSLSRDVGTVRGLHFQTPSHAQAKLVRVTRGRVFDVAVDIRKGSPDFGKWVGVELSAEKWNQLFVPAGFAHGFVTLEADTEMAYKVSAFYSKEHDRAIRFDDPELGIDWPLAPGKAVLSSKDAAAGPLSEMETGFVYQADRSE</sequence>
<proteinExistence type="inferred from homology"/>
<dbReference type="OrthoDB" id="9800680at2"/>
<dbReference type="GO" id="GO:0005829">
    <property type="term" value="C:cytosol"/>
    <property type="evidence" value="ECO:0007669"/>
    <property type="project" value="TreeGrafter"/>
</dbReference>
<keyword evidence="7 8" id="KW-0413">Isomerase</keyword>
<dbReference type="PANTHER" id="PTHR21047:SF2">
    <property type="entry name" value="THYMIDINE DIPHOSPHO-4-KETO-RHAMNOSE 3,5-EPIMERASE"/>
    <property type="match status" value="1"/>
</dbReference>
<dbReference type="UniPathway" id="UPA00124"/>
<feature type="site" description="Participates in a stacking interaction with the thymidine ring of dTDP-4-oxo-6-deoxyglucose" evidence="6">
    <location>
        <position position="139"/>
    </location>
</feature>
<evidence type="ECO:0000256" key="1">
    <source>
        <dbReference type="ARBA" id="ARBA00001298"/>
    </source>
</evidence>
<reference evidence="8 9" key="1">
    <citation type="journal article" date="2013" name="Int. J. Syst. Evol. Microbiol.">
        <title>Hoeflea suaedae sp. nov., an endophytic bacterium isolated from the root of the halophyte Suaeda maritima.</title>
        <authorList>
            <person name="Chung E.J."/>
            <person name="Park J.A."/>
            <person name="Pramanik P."/>
            <person name="Bibi F."/>
            <person name="Jeon C.O."/>
            <person name="Chung Y.R."/>
        </authorList>
    </citation>
    <scope>NUCLEOTIDE SEQUENCE [LARGE SCALE GENOMIC DNA]</scope>
    <source>
        <strain evidence="8 9">YC6898</strain>
    </source>
</reference>
<evidence type="ECO:0000256" key="4">
    <source>
        <dbReference type="ARBA" id="ARBA00019595"/>
    </source>
</evidence>
<dbReference type="SUPFAM" id="SSF51182">
    <property type="entry name" value="RmlC-like cupins"/>
    <property type="match status" value="1"/>
</dbReference>
<evidence type="ECO:0000256" key="5">
    <source>
        <dbReference type="PIRSR" id="PIRSR600888-1"/>
    </source>
</evidence>
<evidence type="ECO:0000256" key="3">
    <source>
        <dbReference type="ARBA" id="ARBA00012098"/>
    </source>
</evidence>
<dbReference type="InterPro" id="IPR014710">
    <property type="entry name" value="RmlC-like_jellyroll"/>
</dbReference>
<comment type="catalytic activity">
    <reaction evidence="1 7">
        <text>dTDP-4-dehydro-6-deoxy-alpha-D-glucose = dTDP-4-dehydro-beta-L-rhamnose</text>
        <dbReference type="Rhea" id="RHEA:16969"/>
        <dbReference type="ChEBI" id="CHEBI:57649"/>
        <dbReference type="ChEBI" id="CHEBI:62830"/>
        <dbReference type="EC" id="5.1.3.13"/>
    </reaction>
</comment>
<dbReference type="GO" id="GO:0000271">
    <property type="term" value="P:polysaccharide biosynthetic process"/>
    <property type="evidence" value="ECO:0007669"/>
    <property type="project" value="TreeGrafter"/>
</dbReference>
<dbReference type="Proteomes" id="UP000295131">
    <property type="component" value="Unassembled WGS sequence"/>
</dbReference>
<feature type="active site" description="Proton acceptor" evidence="5">
    <location>
        <position position="63"/>
    </location>
</feature>
<dbReference type="GO" id="GO:0019305">
    <property type="term" value="P:dTDP-rhamnose biosynthetic process"/>
    <property type="evidence" value="ECO:0007669"/>
    <property type="project" value="UniProtKB-UniRule"/>
</dbReference>
<comment type="similarity">
    <text evidence="7">Belongs to the dTDP-4-dehydrorhamnose 3,5-epimerase family.</text>
</comment>
<protein>
    <recommendedName>
        <fullName evidence="4 7">dTDP-4-dehydrorhamnose 3,5-epimerase</fullName>
        <ecNumber evidence="3 7">5.1.3.13</ecNumber>
    </recommendedName>
    <alternativeName>
        <fullName evidence="7">Thymidine diphospho-4-keto-rhamnose 3,5-epimerase</fullName>
    </alternativeName>
</protein>
<dbReference type="NCBIfam" id="TIGR01221">
    <property type="entry name" value="rmlC"/>
    <property type="match status" value="1"/>
</dbReference>
<evidence type="ECO:0000256" key="7">
    <source>
        <dbReference type="RuleBase" id="RU364069"/>
    </source>
</evidence>
<evidence type="ECO:0000313" key="9">
    <source>
        <dbReference type="Proteomes" id="UP000295131"/>
    </source>
</evidence>
<dbReference type="GO" id="GO:0008830">
    <property type="term" value="F:dTDP-4-dehydrorhamnose 3,5-epimerase activity"/>
    <property type="evidence" value="ECO:0007669"/>
    <property type="project" value="UniProtKB-UniRule"/>
</dbReference>
<dbReference type="InterPro" id="IPR011051">
    <property type="entry name" value="RmlC_Cupin_sf"/>
</dbReference>
<evidence type="ECO:0000313" key="8">
    <source>
        <dbReference type="EMBL" id="TDH38725.1"/>
    </source>
</evidence>
<comment type="function">
    <text evidence="2 7">Catalyzes the epimerization of the C3' and C5'positions of dTDP-6-deoxy-D-xylo-4-hexulose, forming dTDP-6-deoxy-L-lyxo-4-hexulose.</text>
</comment>
<evidence type="ECO:0000256" key="6">
    <source>
        <dbReference type="PIRSR" id="PIRSR600888-3"/>
    </source>
</evidence>
<dbReference type="PANTHER" id="PTHR21047">
    <property type="entry name" value="DTDP-6-DEOXY-D-GLUCOSE-3,5 EPIMERASE"/>
    <property type="match status" value="1"/>
</dbReference>
<name>A0A4V3A7G7_9HYPH</name>
<dbReference type="EC" id="5.1.3.13" evidence="3 7"/>
<dbReference type="CDD" id="cd00438">
    <property type="entry name" value="cupin_RmlC"/>
    <property type="match status" value="1"/>
</dbReference>
<accession>A0A4V3A7G7</accession>
<dbReference type="Gene3D" id="2.60.120.10">
    <property type="entry name" value="Jelly Rolls"/>
    <property type="match status" value="1"/>
</dbReference>
<comment type="caution">
    <text evidence="8">The sequence shown here is derived from an EMBL/GenBank/DDBJ whole genome shotgun (WGS) entry which is preliminary data.</text>
</comment>
<dbReference type="AlphaFoldDB" id="A0A4V3A7G7"/>